<evidence type="ECO:0000256" key="2">
    <source>
        <dbReference type="SAM" id="SignalP"/>
    </source>
</evidence>
<gene>
    <name evidence="4" type="ORF">C7443_106101</name>
</gene>
<feature type="signal peptide" evidence="2">
    <location>
        <begin position="1"/>
        <end position="18"/>
    </location>
</feature>
<organism evidence="4 5">
    <name type="scientific">Plasticicumulans acidivorans</name>
    <dbReference type="NCBI Taxonomy" id="886464"/>
    <lineage>
        <taxon>Bacteria</taxon>
        <taxon>Pseudomonadati</taxon>
        <taxon>Pseudomonadota</taxon>
        <taxon>Gammaproteobacteria</taxon>
        <taxon>Candidatus Competibacteraceae</taxon>
        <taxon>Plasticicumulans</taxon>
    </lineage>
</organism>
<proteinExistence type="predicted"/>
<feature type="domain" description="Ice-binding protein C-terminal" evidence="3">
    <location>
        <begin position="201"/>
        <end position="222"/>
    </location>
</feature>
<evidence type="ECO:0000256" key="1">
    <source>
        <dbReference type="SAM" id="MobiDB-lite"/>
    </source>
</evidence>
<sequence>MLRTLSLCGLLVATQAQAGLIQIDFSGTRSSASANVFGTDVSQLRGHALYETDTPATLFSTFNGTTNNFYGALRAFSFELLAADGATVFAGERQGGSFAYAQVRDASAGRDSFSLNGIYLDPDELSGDPAGLTQVQFTLLLNAISADVIDAPSLPQTLDPLDFSQRVVQLFVARTPGSQPSGVAVSLNYNLDTLSFTPYATVPEPASVMLYGLGLAALLRRKARAAAAGFSRRSRSCDAGSPAAHRGGSRARAA</sequence>
<dbReference type="AlphaFoldDB" id="A0A317MUN4"/>
<protein>
    <submittedName>
        <fullName evidence="4">Putative secreted protein with PEP-CTERM sorting signal</fullName>
    </submittedName>
</protein>
<dbReference type="RefSeq" id="WP_211346192.1">
    <property type="nucleotide sequence ID" value="NZ_QGTJ01000006.1"/>
</dbReference>
<dbReference type="InterPro" id="IPR013424">
    <property type="entry name" value="Ice-binding_C"/>
</dbReference>
<evidence type="ECO:0000313" key="4">
    <source>
        <dbReference type="EMBL" id="PWV61087.1"/>
    </source>
</evidence>
<dbReference type="EMBL" id="QGTJ01000006">
    <property type="protein sequence ID" value="PWV61087.1"/>
    <property type="molecule type" value="Genomic_DNA"/>
</dbReference>
<accession>A0A317MUN4</accession>
<evidence type="ECO:0000313" key="5">
    <source>
        <dbReference type="Proteomes" id="UP000246569"/>
    </source>
</evidence>
<comment type="caution">
    <text evidence="4">The sequence shown here is derived from an EMBL/GenBank/DDBJ whole genome shotgun (WGS) entry which is preliminary data.</text>
</comment>
<dbReference type="Pfam" id="PF07589">
    <property type="entry name" value="PEP-CTERM"/>
    <property type="match status" value="1"/>
</dbReference>
<reference evidence="4 5" key="1">
    <citation type="submission" date="2018-05" db="EMBL/GenBank/DDBJ databases">
        <title>Genomic Encyclopedia of Type Strains, Phase IV (KMG-IV): sequencing the most valuable type-strain genomes for metagenomic binning, comparative biology and taxonomic classification.</title>
        <authorList>
            <person name="Goeker M."/>
        </authorList>
    </citation>
    <scope>NUCLEOTIDE SEQUENCE [LARGE SCALE GENOMIC DNA]</scope>
    <source>
        <strain evidence="4 5">DSM 23606</strain>
    </source>
</reference>
<keyword evidence="2" id="KW-0732">Signal</keyword>
<evidence type="ECO:0000259" key="3">
    <source>
        <dbReference type="Pfam" id="PF07589"/>
    </source>
</evidence>
<keyword evidence="5" id="KW-1185">Reference proteome</keyword>
<name>A0A317MUN4_9GAMM</name>
<feature type="chain" id="PRO_5016437533" evidence="2">
    <location>
        <begin position="19"/>
        <end position="254"/>
    </location>
</feature>
<dbReference type="Proteomes" id="UP000246569">
    <property type="component" value="Unassembled WGS sequence"/>
</dbReference>
<feature type="region of interest" description="Disordered" evidence="1">
    <location>
        <begin position="234"/>
        <end position="254"/>
    </location>
</feature>